<accession>A0AAN7AHQ5</accession>
<organism evidence="1 2">
    <name type="scientific">Podospora australis</name>
    <dbReference type="NCBI Taxonomy" id="1536484"/>
    <lineage>
        <taxon>Eukaryota</taxon>
        <taxon>Fungi</taxon>
        <taxon>Dikarya</taxon>
        <taxon>Ascomycota</taxon>
        <taxon>Pezizomycotina</taxon>
        <taxon>Sordariomycetes</taxon>
        <taxon>Sordariomycetidae</taxon>
        <taxon>Sordariales</taxon>
        <taxon>Podosporaceae</taxon>
        <taxon>Podospora</taxon>
    </lineage>
</organism>
<gene>
    <name evidence="1" type="ORF">QBC35DRAFT_547695</name>
</gene>
<keyword evidence="2" id="KW-1185">Reference proteome</keyword>
<sequence length="238" mass="25637">MTNTEEQRPLFGQAHHIFVKSTPRKSSETPPSVEGHVVARPMHVGGLTPSFIVAKRMPIAAPRMSGQRHGNIPHGVDDPHNRIDTGVTWKRGVLGQFGLGHGRTSCGLISTSTSAFHRSQPLNLQQTIFDPGGGLWDLDIPLTAGCYHRAWSREGRDDAGHPIAGTDCVGMTCACSQEESISEHDWAEQIPGHSGACRIGEPLLDACGLTLTPARISSDGIVKLWQLIPLETSDQAGF</sequence>
<protein>
    <submittedName>
        <fullName evidence="1">Uncharacterized protein</fullName>
    </submittedName>
</protein>
<name>A0AAN7AHQ5_9PEZI</name>
<proteinExistence type="predicted"/>
<reference evidence="1" key="2">
    <citation type="submission" date="2023-05" db="EMBL/GenBank/DDBJ databases">
        <authorList>
            <consortium name="Lawrence Berkeley National Laboratory"/>
            <person name="Steindorff A."/>
            <person name="Hensen N."/>
            <person name="Bonometti L."/>
            <person name="Westerberg I."/>
            <person name="Brannstrom I.O."/>
            <person name="Guillou S."/>
            <person name="Cros-Aarteil S."/>
            <person name="Calhoun S."/>
            <person name="Haridas S."/>
            <person name="Kuo A."/>
            <person name="Mondo S."/>
            <person name="Pangilinan J."/>
            <person name="Riley R."/>
            <person name="Labutti K."/>
            <person name="Andreopoulos B."/>
            <person name="Lipzen A."/>
            <person name="Chen C."/>
            <person name="Yanf M."/>
            <person name="Daum C."/>
            <person name="Ng V."/>
            <person name="Clum A."/>
            <person name="Ohm R."/>
            <person name="Martin F."/>
            <person name="Silar P."/>
            <person name="Natvig D."/>
            <person name="Lalanne C."/>
            <person name="Gautier V."/>
            <person name="Ament-Velasquez S.L."/>
            <person name="Kruys A."/>
            <person name="Hutchinson M.I."/>
            <person name="Powell A.J."/>
            <person name="Barry K."/>
            <person name="Miller A.N."/>
            <person name="Grigoriev I.V."/>
            <person name="Debuchy R."/>
            <person name="Gladieux P."/>
            <person name="Thoren M.H."/>
            <person name="Johannesson H."/>
        </authorList>
    </citation>
    <scope>NUCLEOTIDE SEQUENCE</scope>
    <source>
        <strain evidence="1">PSN309</strain>
    </source>
</reference>
<evidence type="ECO:0000313" key="2">
    <source>
        <dbReference type="Proteomes" id="UP001302126"/>
    </source>
</evidence>
<reference evidence="1" key="1">
    <citation type="journal article" date="2023" name="Mol. Phylogenet. Evol.">
        <title>Genome-scale phylogeny and comparative genomics of the fungal order Sordariales.</title>
        <authorList>
            <person name="Hensen N."/>
            <person name="Bonometti L."/>
            <person name="Westerberg I."/>
            <person name="Brannstrom I.O."/>
            <person name="Guillou S."/>
            <person name="Cros-Aarteil S."/>
            <person name="Calhoun S."/>
            <person name="Haridas S."/>
            <person name="Kuo A."/>
            <person name="Mondo S."/>
            <person name="Pangilinan J."/>
            <person name="Riley R."/>
            <person name="LaButti K."/>
            <person name="Andreopoulos B."/>
            <person name="Lipzen A."/>
            <person name="Chen C."/>
            <person name="Yan M."/>
            <person name="Daum C."/>
            <person name="Ng V."/>
            <person name="Clum A."/>
            <person name="Steindorff A."/>
            <person name="Ohm R.A."/>
            <person name="Martin F."/>
            <person name="Silar P."/>
            <person name="Natvig D.O."/>
            <person name="Lalanne C."/>
            <person name="Gautier V."/>
            <person name="Ament-Velasquez S.L."/>
            <person name="Kruys A."/>
            <person name="Hutchinson M.I."/>
            <person name="Powell A.J."/>
            <person name="Barry K."/>
            <person name="Miller A.N."/>
            <person name="Grigoriev I.V."/>
            <person name="Debuchy R."/>
            <person name="Gladieux P."/>
            <person name="Hiltunen Thoren M."/>
            <person name="Johannesson H."/>
        </authorList>
    </citation>
    <scope>NUCLEOTIDE SEQUENCE</scope>
    <source>
        <strain evidence="1">PSN309</strain>
    </source>
</reference>
<dbReference type="AlphaFoldDB" id="A0AAN7AHQ5"/>
<dbReference type="EMBL" id="MU864380">
    <property type="protein sequence ID" value="KAK4189051.1"/>
    <property type="molecule type" value="Genomic_DNA"/>
</dbReference>
<evidence type="ECO:0000313" key="1">
    <source>
        <dbReference type="EMBL" id="KAK4189051.1"/>
    </source>
</evidence>
<comment type="caution">
    <text evidence="1">The sequence shown here is derived from an EMBL/GenBank/DDBJ whole genome shotgun (WGS) entry which is preliminary data.</text>
</comment>
<dbReference type="Proteomes" id="UP001302126">
    <property type="component" value="Unassembled WGS sequence"/>
</dbReference>